<dbReference type="SUPFAM" id="SSF53092">
    <property type="entry name" value="Creatinase/prolidase N-terminal domain"/>
    <property type="match status" value="1"/>
</dbReference>
<proteinExistence type="predicted"/>
<evidence type="ECO:0000313" key="3">
    <source>
        <dbReference type="EMBL" id="SDW64773.1"/>
    </source>
</evidence>
<dbReference type="Pfam" id="PF00557">
    <property type="entry name" value="Peptidase_M24"/>
    <property type="match status" value="1"/>
</dbReference>
<gene>
    <name evidence="3" type="ORF">SAMN05444487_10528</name>
</gene>
<dbReference type="EMBL" id="FNNQ01000005">
    <property type="protein sequence ID" value="SDW64773.1"/>
    <property type="molecule type" value="Genomic_DNA"/>
</dbReference>
<evidence type="ECO:0000259" key="2">
    <source>
        <dbReference type="Pfam" id="PF01321"/>
    </source>
</evidence>
<organism evidence="3 4">
    <name type="scientific">Marininema mesophilum</name>
    <dbReference type="NCBI Taxonomy" id="1048340"/>
    <lineage>
        <taxon>Bacteria</taxon>
        <taxon>Bacillati</taxon>
        <taxon>Bacillota</taxon>
        <taxon>Bacilli</taxon>
        <taxon>Bacillales</taxon>
        <taxon>Thermoactinomycetaceae</taxon>
        <taxon>Marininema</taxon>
    </lineage>
</organism>
<dbReference type="SUPFAM" id="SSF55920">
    <property type="entry name" value="Creatinase/aminopeptidase"/>
    <property type="match status" value="1"/>
</dbReference>
<sequence length="406" mass="45584">MLKDLPFSLIEYGDRIRKTKEQMIEQGVEVLLLADPANMYYLSGYDGWSFYVPQLLVIILDEEQPIWIGRKQDVNGAKLTVWFHPDRILSYPECYIHADERHPMDYIAYILKMIGQGSRRIGVEMDAYYFTARSFASLQKNLPNATFIDAGLLVNRLRMIKSSQEIEYMKQAGRIAERAMLTAMETIAAGVRECDAAAAISHAQISGLADCGGDYPAIVPLLPAGEKSCTPHLTWTERRYCSEEAVIVELAGCYRRYHTPFARTAVIGPPSPPIRELGEVVAEGLNAALNVVAPGVTCAEVAEAWQRTIQRRGYEKESRLGYSVGLSYPPDWGEHTASIRAEDHTILQPNMTFHLIPGMWLEEYGVELSETFRVTEAGCELFSHFSRELIQRPAIPNIVSPFEDGA</sequence>
<accession>A0A1H2V8Y4</accession>
<dbReference type="OrthoDB" id="9761809at2"/>
<feature type="domain" description="Creatinase N-terminal" evidence="2">
    <location>
        <begin position="15"/>
        <end position="160"/>
    </location>
</feature>
<evidence type="ECO:0000313" key="4">
    <source>
        <dbReference type="Proteomes" id="UP000198534"/>
    </source>
</evidence>
<dbReference type="CDD" id="cd01066">
    <property type="entry name" value="APP_MetAP"/>
    <property type="match status" value="1"/>
</dbReference>
<evidence type="ECO:0000259" key="1">
    <source>
        <dbReference type="Pfam" id="PF00557"/>
    </source>
</evidence>
<name>A0A1H2V8Y4_9BACL</name>
<keyword evidence="4" id="KW-1185">Reference proteome</keyword>
<dbReference type="AlphaFoldDB" id="A0A1H2V8Y4"/>
<dbReference type="InterPro" id="IPR050659">
    <property type="entry name" value="Peptidase_M24B"/>
</dbReference>
<dbReference type="PANTHER" id="PTHR46112:SF2">
    <property type="entry name" value="XAA-PRO AMINOPEPTIDASE P-RELATED"/>
    <property type="match status" value="1"/>
</dbReference>
<dbReference type="InterPro" id="IPR000994">
    <property type="entry name" value="Pept_M24"/>
</dbReference>
<protein>
    <submittedName>
        <fullName evidence="3">Xaa-Pro dipeptidase</fullName>
    </submittedName>
</protein>
<dbReference type="RefSeq" id="WP_091737878.1">
    <property type="nucleotide sequence ID" value="NZ_FNNQ01000005.1"/>
</dbReference>
<feature type="domain" description="Peptidase M24" evidence="1">
    <location>
        <begin position="167"/>
        <end position="376"/>
    </location>
</feature>
<dbReference type="PANTHER" id="PTHR46112">
    <property type="entry name" value="AMINOPEPTIDASE"/>
    <property type="match status" value="1"/>
</dbReference>
<dbReference type="Pfam" id="PF01321">
    <property type="entry name" value="Creatinase_N"/>
    <property type="match status" value="1"/>
</dbReference>
<dbReference type="InterPro" id="IPR029149">
    <property type="entry name" value="Creatin/AminoP/Spt16_N"/>
</dbReference>
<reference evidence="3 4" key="1">
    <citation type="submission" date="2016-10" db="EMBL/GenBank/DDBJ databases">
        <authorList>
            <person name="de Groot N.N."/>
        </authorList>
    </citation>
    <scope>NUCLEOTIDE SEQUENCE [LARGE SCALE GENOMIC DNA]</scope>
    <source>
        <strain evidence="3 4">DSM 45610</strain>
    </source>
</reference>
<dbReference type="InterPro" id="IPR036005">
    <property type="entry name" value="Creatinase/aminopeptidase-like"/>
</dbReference>
<dbReference type="Gene3D" id="3.40.350.10">
    <property type="entry name" value="Creatinase/prolidase N-terminal domain"/>
    <property type="match status" value="1"/>
</dbReference>
<dbReference type="Gene3D" id="3.90.230.10">
    <property type="entry name" value="Creatinase/methionine aminopeptidase superfamily"/>
    <property type="match status" value="1"/>
</dbReference>
<dbReference type="Proteomes" id="UP000198534">
    <property type="component" value="Unassembled WGS sequence"/>
</dbReference>
<dbReference type="STRING" id="1048340.SAMN05444487_10528"/>
<dbReference type="InterPro" id="IPR000587">
    <property type="entry name" value="Creatinase_N"/>
</dbReference>